<dbReference type="InterPro" id="IPR040964">
    <property type="entry name" value="SBD"/>
</dbReference>
<keyword evidence="7" id="KW-1185">Reference proteome</keyword>
<dbReference type="GO" id="GO:0030246">
    <property type="term" value="F:carbohydrate binding"/>
    <property type="evidence" value="ECO:0007669"/>
    <property type="project" value="UniProtKB-KW"/>
</dbReference>
<dbReference type="Proteomes" id="UP000032545">
    <property type="component" value="Unassembled WGS sequence"/>
</dbReference>
<evidence type="ECO:0000313" key="7">
    <source>
        <dbReference type="Proteomes" id="UP000032545"/>
    </source>
</evidence>
<evidence type="ECO:0000256" key="2">
    <source>
        <dbReference type="ARBA" id="ARBA00022734"/>
    </source>
</evidence>
<comment type="caution">
    <text evidence="6">The sequence shown here is derived from an EMBL/GenBank/DDBJ whole genome shotgun (WGS) entry which is preliminary data.</text>
</comment>
<gene>
    <name evidence="6" type="ORF">FF36_04927</name>
</gene>
<dbReference type="PATRIC" id="fig|1502723.3.peg.5110"/>
<dbReference type="Gene3D" id="2.40.128.450">
    <property type="match status" value="1"/>
</dbReference>
<evidence type="ECO:0000259" key="5">
    <source>
        <dbReference type="Pfam" id="PF17882"/>
    </source>
</evidence>
<dbReference type="RefSeq" id="WP_044887428.1">
    <property type="nucleotide sequence ID" value="NZ_JYFN01000051.1"/>
</dbReference>
<feature type="compositionally biased region" description="Polar residues" evidence="4">
    <location>
        <begin position="42"/>
        <end position="53"/>
    </location>
</feature>
<keyword evidence="2" id="KW-0430">Lectin</keyword>
<keyword evidence="3" id="KW-0677">Repeat</keyword>
<evidence type="ECO:0000256" key="4">
    <source>
        <dbReference type="SAM" id="MobiDB-lite"/>
    </source>
</evidence>
<accession>A0A0D8B9E7</accession>
<dbReference type="AlphaFoldDB" id="A0A0D8B9E7"/>
<reference evidence="6 7" key="2">
    <citation type="journal article" date="2016" name="Genome Announc.">
        <title>Permanent Draft Genome Sequences for Two Variants of Frankia sp. Strain CpI1, the First Frankia Strain Isolated from Root Nodules of Comptonia peregrina.</title>
        <authorList>
            <person name="Oshone R."/>
            <person name="Hurst S.G.IV."/>
            <person name="Abebe-Akele F."/>
            <person name="Simpson S."/>
            <person name="Morris K."/>
            <person name="Thomas W.K."/>
            <person name="Tisa L.S."/>
        </authorList>
    </citation>
    <scope>NUCLEOTIDE SEQUENCE [LARGE SCALE GENOMIC DNA]</scope>
    <source>
        <strain evidence="7">CpI1-S</strain>
    </source>
</reference>
<reference evidence="7" key="1">
    <citation type="submission" date="2015-02" db="EMBL/GenBank/DDBJ databases">
        <title>Draft Genome of Frankia sp. CpI1-S.</title>
        <authorList>
            <person name="Oshone R.T."/>
            <person name="Ngom M."/>
            <person name="Ghodhbane-Gtari F."/>
            <person name="Gtari M."/>
            <person name="Morris K."/>
            <person name="Thomas K."/>
            <person name="Sen A."/>
            <person name="Tisa L.S."/>
        </authorList>
    </citation>
    <scope>NUCLEOTIDE SEQUENCE [LARGE SCALE GENOMIC DNA]</scope>
    <source>
        <strain evidence="7">CpI1-S</strain>
    </source>
</reference>
<dbReference type="InterPro" id="IPR053726">
    <property type="entry name" value="Bacterial_Lectin_Domain_sf"/>
</dbReference>
<evidence type="ECO:0000256" key="3">
    <source>
        <dbReference type="ARBA" id="ARBA00022737"/>
    </source>
</evidence>
<feature type="region of interest" description="Disordered" evidence="4">
    <location>
        <begin position="34"/>
        <end position="53"/>
    </location>
</feature>
<dbReference type="OrthoDB" id="3479129at2"/>
<organism evidence="6 7">
    <name type="scientific">Frankia torreyi</name>
    <dbReference type="NCBI Taxonomy" id="1856"/>
    <lineage>
        <taxon>Bacteria</taxon>
        <taxon>Bacillati</taxon>
        <taxon>Actinomycetota</taxon>
        <taxon>Actinomycetes</taxon>
        <taxon>Frankiales</taxon>
        <taxon>Frankiaceae</taxon>
        <taxon>Frankia</taxon>
    </lineage>
</organism>
<comment type="similarity">
    <text evidence="1">Belongs to the bacterial lectin family.</text>
</comment>
<dbReference type="Pfam" id="PF17882">
    <property type="entry name" value="SBD"/>
    <property type="match status" value="1"/>
</dbReference>
<name>A0A0D8B9E7_9ACTN</name>
<protein>
    <recommendedName>
        <fullName evidence="5">OAA-family lectin sugar binding domain-containing protein</fullName>
    </recommendedName>
</protein>
<proteinExistence type="inferred from homology"/>
<evidence type="ECO:0000256" key="1">
    <source>
        <dbReference type="ARBA" id="ARBA00008512"/>
    </source>
</evidence>
<dbReference type="EMBL" id="JYFN01000051">
    <property type="protein sequence ID" value="KJE20801.1"/>
    <property type="molecule type" value="Genomic_DNA"/>
</dbReference>
<evidence type="ECO:0000313" key="6">
    <source>
        <dbReference type="EMBL" id="KJE20801.1"/>
    </source>
</evidence>
<feature type="domain" description="OAA-family lectin sugar binding" evidence="5">
    <location>
        <begin position="3"/>
        <end position="84"/>
    </location>
</feature>
<sequence length="86" mass="9067">MSLYHTEIQWGGPGADWHKDSDLQIVISNRNGVVPQSGRPATGTQVSWSGPQGNGSVTFFNDGVSFQGTAQFPNEGPVGYRGTAAS</sequence>